<protein>
    <submittedName>
        <fullName evidence="2">Glycosyltransferase family 2 protein</fullName>
    </submittedName>
</protein>
<dbReference type="InterPro" id="IPR001173">
    <property type="entry name" value="Glyco_trans_2-like"/>
</dbReference>
<reference evidence="2" key="2">
    <citation type="journal article" date="2021" name="PeerJ">
        <title>Extensive microbial diversity within the chicken gut microbiome revealed by metagenomics and culture.</title>
        <authorList>
            <person name="Gilroy R."/>
            <person name="Ravi A."/>
            <person name="Getino M."/>
            <person name="Pursley I."/>
            <person name="Horton D.L."/>
            <person name="Alikhan N.F."/>
            <person name="Baker D."/>
            <person name="Gharbi K."/>
            <person name="Hall N."/>
            <person name="Watson M."/>
            <person name="Adriaenssens E.M."/>
            <person name="Foster-Nyarko E."/>
            <person name="Jarju S."/>
            <person name="Secka A."/>
            <person name="Antonio M."/>
            <person name="Oren A."/>
            <person name="Chaudhuri R.R."/>
            <person name="La Ragione R."/>
            <person name="Hildebrand F."/>
            <person name="Pallen M.J."/>
        </authorList>
    </citation>
    <scope>NUCLEOTIDE SEQUENCE</scope>
    <source>
        <strain evidence="2">CHK152-2871</strain>
    </source>
</reference>
<evidence type="ECO:0000313" key="3">
    <source>
        <dbReference type="Proteomes" id="UP000886865"/>
    </source>
</evidence>
<comment type="caution">
    <text evidence="2">The sequence shown here is derived from an EMBL/GenBank/DDBJ whole genome shotgun (WGS) entry which is preliminary data.</text>
</comment>
<dbReference type="CDD" id="cd04179">
    <property type="entry name" value="DPM_DPG-synthase_like"/>
    <property type="match status" value="1"/>
</dbReference>
<dbReference type="Gene3D" id="3.90.550.10">
    <property type="entry name" value="Spore Coat Polysaccharide Biosynthesis Protein SpsA, Chain A"/>
    <property type="match status" value="1"/>
</dbReference>
<accession>A0A9D1JX18</accession>
<dbReference type="InterPro" id="IPR029044">
    <property type="entry name" value="Nucleotide-diphossugar_trans"/>
</dbReference>
<name>A0A9D1JX18_9BACT</name>
<reference evidence="2" key="1">
    <citation type="submission" date="2020-10" db="EMBL/GenBank/DDBJ databases">
        <authorList>
            <person name="Gilroy R."/>
        </authorList>
    </citation>
    <scope>NUCLEOTIDE SEQUENCE</scope>
    <source>
        <strain evidence="2">CHK152-2871</strain>
    </source>
</reference>
<dbReference type="Pfam" id="PF00535">
    <property type="entry name" value="Glycos_transf_2"/>
    <property type="match status" value="1"/>
</dbReference>
<dbReference type="PANTHER" id="PTHR48090:SF7">
    <property type="entry name" value="RFBJ PROTEIN"/>
    <property type="match status" value="1"/>
</dbReference>
<dbReference type="PANTHER" id="PTHR48090">
    <property type="entry name" value="UNDECAPRENYL-PHOSPHATE 4-DEOXY-4-FORMAMIDO-L-ARABINOSE TRANSFERASE-RELATED"/>
    <property type="match status" value="1"/>
</dbReference>
<organism evidence="2 3">
    <name type="scientific">Candidatus Galligastranaerophilus intestinavium</name>
    <dbReference type="NCBI Taxonomy" id="2840836"/>
    <lineage>
        <taxon>Bacteria</taxon>
        <taxon>Candidatus Galligastranaerophilus</taxon>
    </lineage>
</organism>
<dbReference type="Proteomes" id="UP000886865">
    <property type="component" value="Unassembled WGS sequence"/>
</dbReference>
<dbReference type="SUPFAM" id="SSF53448">
    <property type="entry name" value="Nucleotide-diphospho-sugar transferases"/>
    <property type="match status" value="1"/>
</dbReference>
<evidence type="ECO:0000259" key="1">
    <source>
        <dbReference type="Pfam" id="PF00535"/>
    </source>
</evidence>
<dbReference type="AlphaFoldDB" id="A0A9D1JX18"/>
<dbReference type="InterPro" id="IPR050256">
    <property type="entry name" value="Glycosyltransferase_2"/>
</dbReference>
<evidence type="ECO:0000313" key="2">
    <source>
        <dbReference type="EMBL" id="HIS73581.1"/>
    </source>
</evidence>
<sequence length="230" mass="26501">MVKTLDIIVPVFNEEKTIETVIKKLEETDFCSLEKRLILVDDFSDDSTREILSKIKNHKVIFHDKNQGKGAAVATGIKNATADVVVIQDADLEYNPCDYSKLLKLIVDDEADVVYGSRLKEKSQEKSFLFLSLFANKFLTALTNILYGSKITDMETCYKAFRREKIKDFKIRAKKFDFEPEITAKVIKNKLRLKEVAISYNARAYSEGKKVKAKDALQAIFTLFYYRFFD</sequence>
<feature type="domain" description="Glycosyltransferase 2-like" evidence="1">
    <location>
        <begin position="7"/>
        <end position="168"/>
    </location>
</feature>
<dbReference type="EMBL" id="DVJQ01000010">
    <property type="protein sequence ID" value="HIS73581.1"/>
    <property type="molecule type" value="Genomic_DNA"/>
</dbReference>
<proteinExistence type="predicted"/>
<gene>
    <name evidence="2" type="ORF">IAA86_01010</name>
</gene>